<dbReference type="OrthoDB" id="1938012at2"/>
<organism evidence="1 2">
    <name type="scientific">Clostridium isatidis</name>
    <dbReference type="NCBI Taxonomy" id="182773"/>
    <lineage>
        <taxon>Bacteria</taxon>
        <taxon>Bacillati</taxon>
        <taxon>Bacillota</taxon>
        <taxon>Clostridia</taxon>
        <taxon>Eubacteriales</taxon>
        <taxon>Clostridiaceae</taxon>
        <taxon>Clostridium</taxon>
    </lineage>
</organism>
<evidence type="ECO:0000313" key="2">
    <source>
        <dbReference type="Proteomes" id="UP000264883"/>
    </source>
</evidence>
<name>A0A343JDU4_9CLOT</name>
<dbReference type="KEGG" id="cia:BEN51_09475"/>
<proteinExistence type="predicted"/>
<protein>
    <submittedName>
        <fullName evidence="1">Uncharacterized protein</fullName>
    </submittedName>
</protein>
<dbReference type="EMBL" id="CP016786">
    <property type="protein sequence ID" value="ASW43702.1"/>
    <property type="molecule type" value="Genomic_DNA"/>
</dbReference>
<sequence>MENSEVKHIDQNDELKFIPMPTNSNLLCSNVTWQPVQNLADSALNGIENNFLNDFATPITNIKEENNFFAEIDYIDEGETEYPIEIYSDEAYPSCQIPETEPRHMRILREYDLSIDDYKDIRENKSDVEKIFNKIQEKDEAIIKILKLYNIPYPIAALLVKKIISLTLKYKED</sequence>
<evidence type="ECO:0000313" key="1">
    <source>
        <dbReference type="EMBL" id="ASW43702.1"/>
    </source>
</evidence>
<reference evidence="1 2" key="1">
    <citation type="submission" date="2016-08" db="EMBL/GenBank/DDBJ databases">
        <title>Complete Genome Sequence Of The Indigo Reducing Clostridium isatidis DSM15098.</title>
        <authorList>
            <person name="Little G.T."/>
            <person name="Minton N.P."/>
        </authorList>
    </citation>
    <scope>NUCLEOTIDE SEQUENCE [LARGE SCALE GENOMIC DNA]</scope>
    <source>
        <strain evidence="1 2">DSM 15098</strain>
    </source>
</reference>
<dbReference type="Proteomes" id="UP000264883">
    <property type="component" value="Chromosome"/>
</dbReference>
<keyword evidence="2" id="KW-1185">Reference proteome</keyword>
<dbReference type="RefSeq" id="WP_119865836.1">
    <property type="nucleotide sequence ID" value="NZ_CP016786.1"/>
</dbReference>
<accession>A0A343JDU4</accession>
<gene>
    <name evidence="1" type="ORF">BEN51_09475</name>
</gene>
<dbReference type="AlphaFoldDB" id="A0A343JDU4"/>